<name>A0A0B4UHF4_9CRUS</name>
<evidence type="ECO:0000256" key="13">
    <source>
        <dbReference type="SAM" id="Phobius"/>
    </source>
</evidence>
<evidence type="ECO:0000313" key="14">
    <source>
        <dbReference type="EMBL" id="AJD07303.1"/>
    </source>
</evidence>
<keyword evidence="6 12" id="KW-0812">Transmembrane</keyword>
<comment type="subcellular location">
    <subcellularLocation>
        <location evidence="1 12">Mitochondrion membrane</location>
        <topology evidence="1 12">Single-pass membrane protein</topology>
    </subcellularLocation>
</comment>
<comment type="similarity">
    <text evidence="2 12">Belongs to the ATPase protein 8 family.</text>
</comment>
<keyword evidence="10 12" id="KW-0496">Mitochondrion</keyword>
<keyword evidence="5 12" id="KW-0138">CF(0)</keyword>
<dbReference type="InterPro" id="IPR001421">
    <property type="entry name" value="ATP8_metazoa"/>
</dbReference>
<dbReference type="AlphaFoldDB" id="A0A0B4UHF4"/>
<evidence type="ECO:0000256" key="10">
    <source>
        <dbReference type="ARBA" id="ARBA00023128"/>
    </source>
</evidence>
<protein>
    <recommendedName>
        <fullName evidence="12">ATP synthase complex subunit 8</fullName>
    </recommendedName>
</protein>
<keyword evidence="11 13" id="KW-0472">Membrane</keyword>
<comment type="subunit">
    <text evidence="3">F-type ATPases have 2 components, CF(1) - the catalytic core - and CF(0) - the membrane proton channel.</text>
</comment>
<keyword evidence="4 12" id="KW-0813">Transport</keyword>
<feature type="transmembrane region" description="Helical" evidence="13">
    <location>
        <begin position="6"/>
        <end position="26"/>
    </location>
</feature>
<sequence>MAPVNWLILFILFTAIFLIFINFLYFHSFTADINQDVQKKNTNSLNWKW</sequence>
<dbReference type="GO" id="GO:0031966">
    <property type="term" value="C:mitochondrial membrane"/>
    <property type="evidence" value="ECO:0007669"/>
    <property type="project" value="UniProtKB-SubCell"/>
</dbReference>
<keyword evidence="9 12" id="KW-0406">Ion transport</keyword>
<evidence type="ECO:0000256" key="7">
    <source>
        <dbReference type="ARBA" id="ARBA00022781"/>
    </source>
</evidence>
<evidence type="ECO:0000256" key="3">
    <source>
        <dbReference type="ARBA" id="ARBA00011291"/>
    </source>
</evidence>
<geneLocation type="mitochondrion" evidence="14"/>
<dbReference type="EMBL" id="KM516712">
    <property type="protein sequence ID" value="AJD07303.1"/>
    <property type="molecule type" value="Genomic_DNA"/>
</dbReference>
<gene>
    <name evidence="14" type="primary">ATP8</name>
</gene>
<keyword evidence="8 13" id="KW-1133">Transmembrane helix</keyword>
<evidence type="ECO:0000256" key="8">
    <source>
        <dbReference type="ARBA" id="ARBA00022989"/>
    </source>
</evidence>
<proteinExistence type="inferred from homology"/>
<evidence type="ECO:0000256" key="9">
    <source>
        <dbReference type="ARBA" id="ARBA00023065"/>
    </source>
</evidence>
<evidence type="ECO:0000256" key="5">
    <source>
        <dbReference type="ARBA" id="ARBA00022547"/>
    </source>
</evidence>
<organism evidence="14">
    <name type="scientific">Triops newberryi</name>
    <dbReference type="NCBI Taxonomy" id="1048741"/>
    <lineage>
        <taxon>Eukaryota</taxon>
        <taxon>Metazoa</taxon>
        <taxon>Ecdysozoa</taxon>
        <taxon>Arthropoda</taxon>
        <taxon>Crustacea</taxon>
        <taxon>Branchiopoda</taxon>
        <taxon>Notostraca</taxon>
        <taxon>Triopsidae</taxon>
        <taxon>Triops</taxon>
    </lineage>
</organism>
<dbReference type="Pfam" id="PF00895">
    <property type="entry name" value="ATP-synt_8"/>
    <property type="match status" value="1"/>
</dbReference>
<dbReference type="GO" id="GO:0015986">
    <property type="term" value="P:proton motive force-driven ATP synthesis"/>
    <property type="evidence" value="ECO:0007669"/>
    <property type="project" value="InterPro"/>
</dbReference>
<evidence type="ECO:0000256" key="12">
    <source>
        <dbReference type="RuleBase" id="RU003661"/>
    </source>
</evidence>
<dbReference type="GO" id="GO:0045259">
    <property type="term" value="C:proton-transporting ATP synthase complex"/>
    <property type="evidence" value="ECO:0007669"/>
    <property type="project" value="UniProtKB-KW"/>
</dbReference>
<evidence type="ECO:0000256" key="1">
    <source>
        <dbReference type="ARBA" id="ARBA00004304"/>
    </source>
</evidence>
<evidence type="ECO:0000256" key="11">
    <source>
        <dbReference type="ARBA" id="ARBA00023136"/>
    </source>
</evidence>
<evidence type="ECO:0000256" key="4">
    <source>
        <dbReference type="ARBA" id="ARBA00022448"/>
    </source>
</evidence>
<accession>A0A0B4UHF4</accession>
<evidence type="ECO:0000256" key="6">
    <source>
        <dbReference type="ARBA" id="ARBA00022692"/>
    </source>
</evidence>
<dbReference type="GO" id="GO:0015078">
    <property type="term" value="F:proton transmembrane transporter activity"/>
    <property type="evidence" value="ECO:0007669"/>
    <property type="project" value="InterPro"/>
</dbReference>
<keyword evidence="7 12" id="KW-0375">Hydrogen ion transport</keyword>
<evidence type="ECO:0000256" key="2">
    <source>
        <dbReference type="ARBA" id="ARBA00008892"/>
    </source>
</evidence>
<reference evidence="14" key="1">
    <citation type="journal article" date="2014" name="J. Crust. Biol.">
        <title>Evolutionary relationships within the Triops (Branchiopoda: Notostraca) using complete mitochondrial genomes.</title>
        <authorList>
            <person name="Horn R.L."/>
            <person name="Cowley D.E."/>
        </authorList>
    </citation>
    <scope>NUCLEOTIDE SEQUENCE</scope>
</reference>